<feature type="region of interest" description="Disordered" evidence="1">
    <location>
        <begin position="103"/>
        <end position="143"/>
    </location>
</feature>
<feature type="region of interest" description="Disordered" evidence="1">
    <location>
        <begin position="231"/>
        <end position="416"/>
    </location>
</feature>
<feature type="compositionally biased region" description="Basic and acidic residues" evidence="1">
    <location>
        <begin position="370"/>
        <end position="392"/>
    </location>
</feature>
<feature type="compositionally biased region" description="Low complexity" evidence="1">
    <location>
        <begin position="309"/>
        <end position="319"/>
    </location>
</feature>
<dbReference type="GO" id="GO:0005737">
    <property type="term" value="C:cytoplasm"/>
    <property type="evidence" value="ECO:0007669"/>
    <property type="project" value="TreeGrafter"/>
</dbReference>
<feature type="compositionally biased region" description="Low complexity" evidence="1">
    <location>
        <begin position="103"/>
        <end position="141"/>
    </location>
</feature>
<evidence type="ECO:0000313" key="2">
    <source>
        <dbReference type="EMBL" id="KAF2155931.1"/>
    </source>
</evidence>
<gene>
    <name evidence="2" type="ORF">K461DRAFT_265394</name>
</gene>
<reference evidence="2" key="1">
    <citation type="journal article" date="2020" name="Stud. Mycol.">
        <title>101 Dothideomycetes genomes: a test case for predicting lifestyles and emergence of pathogens.</title>
        <authorList>
            <person name="Haridas S."/>
            <person name="Albert R."/>
            <person name="Binder M."/>
            <person name="Bloem J."/>
            <person name="Labutti K."/>
            <person name="Salamov A."/>
            <person name="Andreopoulos B."/>
            <person name="Baker S."/>
            <person name="Barry K."/>
            <person name="Bills G."/>
            <person name="Bluhm B."/>
            <person name="Cannon C."/>
            <person name="Castanera R."/>
            <person name="Culley D."/>
            <person name="Daum C."/>
            <person name="Ezra D."/>
            <person name="Gonzalez J."/>
            <person name="Henrissat B."/>
            <person name="Kuo A."/>
            <person name="Liang C."/>
            <person name="Lipzen A."/>
            <person name="Lutzoni F."/>
            <person name="Magnuson J."/>
            <person name="Mondo S."/>
            <person name="Nolan M."/>
            <person name="Ohm R."/>
            <person name="Pangilinan J."/>
            <person name="Park H.-J."/>
            <person name="Ramirez L."/>
            <person name="Alfaro M."/>
            <person name="Sun H."/>
            <person name="Tritt A."/>
            <person name="Yoshinaga Y."/>
            <person name="Zwiers L.-H."/>
            <person name="Turgeon B."/>
            <person name="Goodwin S."/>
            <person name="Spatafora J."/>
            <person name="Crous P."/>
            <person name="Grigoriev I."/>
        </authorList>
    </citation>
    <scope>NUCLEOTIDE SEQUENCE</scope>
    <source>
        <strain evidence="2">CBS 260.36</strain>
    </source>
</reference>
<keyword evidence="3" id="KW-1185">Reference proteome</keyword>
<dbReference type="Gene3D" id="3.40.30.10">
    <property type="entry name" value="Glutaredoxin"/>
    <property type="match status" value="1"/>
</dbReference>
<sequence length="416" mass="42403">MSVAAQDLSEWDKDPRLFLFTSLTAGSSQIFTATSRMELILKANKIPFQAIDVATDDKARKLWGRRAGKRKLPGLVKEGFVIGDINEVEEWNEFGELKDAIGPVPGATTTPAAPSAVTTKPTSAPANTASEAAPSSTTAPADDPMRDLAAQAASIGLARQKGPPVLVDASKIKPLEGTGTAEPKPEAAATEAPPAAAQEATPATSTPVASTEPAKLETINAAVDQKQSSIDTATAAAAPHIPRDPSDGVPSAPEPSKPVATAEQRQTTIDTAAAAAYISRDPTDGVPSAGTPITANTPGISYDVTPVPASAAESSDSLAGGAGLAESGRDSIAAESSTSLSGVAGADLDKTASSSSTSSLPSRSASTRHRGSDVRLASKEEIQEIEDGQRIDEGDETEEAEEKAADASKAGESVKD</sequence>
<name>A0A9P4J726_9PEZI</name>
<dbReference type="Proteomes" id="UP000799439">
    <property type="component" value="Unassembled WGS sequence"/>
</dbReference>
<accession>A0A9P4J726</accession>
<feature type="compositionally biased region" description="Low complexity" evidence="1">
    <location>
        <begin position="351"/>
        <end position="365"/>
    </location>
</feature>
<dbReference type="InterPro" id="IPR036249">
    <property type="entry name" value="Thioredoxin-like_sf"/>
</dbReference>
<proteinExistence type="predicted"/>
<dbReference type="PANTHER" id="PTHR12232:SF0">
    <property type="entry name" value="THIOREDOXIN DOMAIN-CONTAINING PROTEIN"/>
    <property type="match status" value="1"/>
</dbReference>
<feature type="region of interest" description="Disordered" evidence="1">
    <location>
        <begin position="175"/>
        <end position="212"/>
    </location>
</feature>
<dbReference type="EMBL" id="ML996082">
    <property type="protein sequence ID" value="KAF2155931.1"/>
    <property type="molecule type" value="Genomic_DNA"/>
</dbReference>
<dbReference type="PROSITE" id="PS51354">
    <property type="entry name" value="GLUTAREDOXIN_2"/>
    <property type="match status" value="1"/>
</dbReference>
<evidence type="ECO:0008006" key="4">
    <source>
        <dbReference type="Google" id="ProtNLM"/>
    </source>
</evidence>
<feature type="compositionally biased region" description="Low complexity" evidence="1">
    <location>
        <begin position="407"/>
        <end position="416"/>
    </location>
</feature>
<dbReference type="PANTHER" id="PTHR12232">
    <property type="entry name" value="SH3 DOMAIN-BINDING GLUTAMIC ACID-RICH-LIKE PROTEIN"/>
    <property type="match status" value="1"/>
</dbReference>
<dbReference type="InterPro" id="IPR051033">
    <property type="entry name" value="SH3BGR"/>
</dbReference>
<organism evidence="2 3">
    <name type="scientific">Myriangium duriaei CBS 260.36</name>
    <dbReference type="NCBI Taxonomy" id="1168546"/>
    <lineage>
        <taxon>Eukaryota</taxon>
        <taxon>Fungi</taxon>
        <taxon>Dikarya</taxon>
        <taxon>Ascomycota</taxon>
        <taxon>Pezizomycotina</taxon>
        <taxon>Dothideomycetes</taxon>
        <taxon>Dothideomycetidae</taxon>
        <taxon>Myriangiales</taxon>
        <taxon>Myriangiaceae</taxon>
        <taxon>Myriangium</taxon>
    </lineage>
</organism>
<protein>
    <recommendedName>
        <fullName evidence="4">Glutaredoxin domain-containing protein</fullName>
    </recommendedName>
</protein>
<comment type="caution">
    <text evidence="2">The sequence shown here is derived from an EMBL/GenBank/DDBJ whole genome shotgun (WGS) entry which is preliminary data.</text>
</comment>
<dbReference type="AlphaFoldDB" id="A0A9P4J726"/>
<feature type="compositionally biased region" description="Low complexity" evidence="1">
    <location>
        <begin position="178"/>
        <end position="212"/>
    </location>
</feature>
<dbReference type="SUPFAM" id="SSF52833">
    <property type="entry name" value="Thioredoxin-like"/>
    <property type="match status" value="1"/>
</dbReference>
<dbReference type="OrthoDB" id="9932926at2759"/>
<evidence type="ECO:0000256" key="1">
    <source>
        <dbReference type="SAM" id="MobiDB-lite"/>
    </source>
</evidence>
<evidence type="ECO:0000313" key="3">
    <source>
        <dbReference type="Proteomes" id="UP000799439"/>
    </source>
</evidence>